<evidence type="ECO:0000313" key="2">
    <source>
        <dbReference type="EMBL" id="CAK7333115.1"/>
    </source>
</evidence>
<proteinExistence type="predicted"/>
<name>A0AAV1RFH7_9ROSI</name>
<protein>
    <submittedName>
        <fullName evidence="2">Uncharacterized protein</fullName>
    </submittedName>
</protein>
<feature type="region of interest" description="Disordered" evidence="1">
    <location>
        <begin position="1"/>
        <end position="64"/>
    </location>
</feature>
<dbReference type="AlphaFoldDB" id="A0AAV1RFH7"/>
<dbReference type="Proteomes" id="UP001314170">
    <property type="component" value="Unassembled WGS sequence"/>
</dbReference>
<keyword evidence="3" id="KW-1185">Reference proteome</keyword>
<dbReference type="EMBL" id="CAWUPB010000913">
    <property type="protein sequence ID" value="CAK7333115.1"/>
    <property type="molecule type" value="Genomic_DNA"/>
</dbReference>
<comment type="caution">
    <text evidence="2">The sequence shown here is derived from an EMBL/GenBank/DDBJ whole genome shotgun (WGS) entry which is preliminary data.</text>
</comment>
<reference evidence="2 3" key="1">
    <citation type="submission" date="2024-01" db="EMBL/GenBank/DDBJ databases">
        <authorList>
            <person name="Waweru B."/>
        </authorList>
    </citation>
    <scope>NUCLEOTIDE SEQUENCE [LARGE SCALE GENOMIC DNA]</scope>
</reference>
<evidence type="ECO:0000256" key="1">
    <source>
        <dbReference type="SAM" id="MobiDB-lite"/>
    </source>
</evidence>
<feature type="compositionally biased region" description="Pro residues" evidence="1">
    <location>
        <begin position="19"/>
        <end position="32"/>
    </location>
</feature>
<sequence length="64" mass="6645">AALADVDGEKLPRSRDSFSPPPPPPPTNPPPHHAASGITIKALGGDRGLFPLDDEAHDTTSNKP</sequence>
<feature type="compositionally biased region" description="Basic and acidic residues" evidence="1">
    <location>
        <begin position="7"/>
        <end position="16"/>
    </location>
</feature>
<organism evidence="2 3">
    <name type="scientific">Dovyalis caffra</name>
    <dbReference type="NCBI Taxonomy" id="77055"/>
    <lineage>
        <taxon>Eukaryota</taxon>
        <taxon>Viridiplantae</taxon>
        <taxon>Streptophyta</taxon>
        <taxon>Embryophyta</taxon>
        <taxon>Tracheophyta</taxon>
        <taxon>Spermatophyta</taxon>
        <taxon>Magnoliopsida</taxon>
        <taxon>eudicotyledons</taxon>
        <taxon>Gunneridae</taxon>
        <taxon>Pentapetalae</taxon>
        <taxon>rosids</taxon>
        <taxon>fabids</taxon>
        <taxon>Malpighiales</taxon>
        <taxon>Salicaceae</taxon>
        <taxon>Flacourtieae</taxon>
        <taxon>Dovyalis</taxon>
    </lineage>
</organism>
<feature type="non-terminal residue" evidence="2">
    <location>
        <position position="1"/>
    </location>
</feature>
<evidence type="ECO:0000313" key="3">
    <source>
        <dbReference type="Proteomes" id="UP001314170"/>
    </source>
</evidence>
<gene>
    <name evidence="2" type="ORF">DCAF_LOCUS9323</name>
</gene>
<accession>A0AAV1RFH7</accession>